<comment type="caution">
    <text evidence="2">The sequence shown here is derived from an EMBL/GenBank/DDBJ whole genome shotgun (WGS) entry which is preliminary data.</text>
</comment>
<reference evidence="2 3" key="1">
    <citation type="submission" date="2016-08" db="EMBL/GenBank/DDBJ databases">
        <authorList>
            <person name="Eshaghi A."/>
            <person name="Soares D."/>
            <person name="Kus J."/>
            <person name="Richardson D."/>
            <person name="Li A."/>
            <person name="Patel S.N."/>
        </authorList>
    </citation>
    <scope>NUCLEOTIDE SEQUENCE [LARGE SCALE GENOMIC DNA]</scope>
    <source>
        <strain evidence="2 3">C860</strain>
    </source>
</reference>
<evidence type="ECO:0000313" key="2">
    <source>
        <dbReference type="EMBL" id="OEY76003.1"/>
    </source>
</evidence>
<dbReference type="EMBL" id="MDJC01000023">
    <property type="protein sequence ID" value="OEY76003.1"/>
    <property type="molecule type" value="Genomic_DNA"/>
</dbReference>
<feature type="transmembrane region" description="Helical" evidence="1">
    <location>
        <begin position="6"/>
        <end position="21"/>
    </location>
</feature>
<keyword evidence="1" id="KW-1133">Transmembrane helix</keyword>
<accession>A0ABX3BND5</accession>
<name>A0ABX3BND5_9PAST</name>
<gene>
    <name evidence="2" type="ORF">BFQ30_01830</name>
</gene>
<keyword evidence="1" id="KW-0472">Membrane</keyword>
<evidence type="ECO:0000313" key="3">
    <source>
        <dbReference type="Proteomes" id="UP000175677"/>
    </source>
</evidence>
<protein>
    <submittedName>
        <fullName evidence="2">Uncharacterized protein</fullName>
    </submittedName>
</protein>
<dbReference type="RefSeq" id="WP_044232937.1">
    <property type="nucleotide sequence ID" value="NZ_MCII02000018.1"/>
</dbReference>
<organism evidence="2 3">
    <name type="scientific">Haemophilus quentini</name>
    <dbReference type="NCBI Taxonomy" id="123834"/>
    <lineage>
        <taxon>Bacteria</taxon>
        <taxon>Pseudomonadati</taxon>
        <taxon>Pseudomonadota</taxon>
        <taxon>Gammaproteobacteria</taxon>
        <taxon>Pasteurellales</taxon>
        <taxon>Pasteurellaceae</taxon>
        <taxon>Haemophilus</taxon>
    </lineage>
</organism>
<keyword evidence="3" id="KW-1185">Reference proteome</keyword>
<dbReference type="Proteomes" id="UP000175677">
    <property type="component" value="Unassembled WGS sequence"/>
</dbReference>
<proteinExistence type="predicted"/>
<sequence>MINFIVPVMVALVGLLFLYLKKKQRGKGVSMSSNGMQTFDANGNLIFDSTTSRLRLVDERIVTSVSEVSFTYPTKESERLVAWILPMNGAPTFPSEVILKVEDKKITCYPQFRNLKNPHQYKLIIGVY</sequence>
<evidence type="ECO:0000256" key="1">
    <source>
        <dbReference type="SAM" id="Phobius"/>
    </source>
</evidence>
<keyword evidence="1" id="KW-0812">Transmembrane</keyword>